<feature type="transmembrane region" description="Helical" evidence="1">
    <location>
        <begin position="24"/>
        <end position="41"/>
    </location>
</feature>
<keyword evidence="1" id="KW-0472">Membrane</keyword>
<evidence type="ECO:0000313" key="3">
    <source>
        <dbReference type="EMBL" id="GAA0238796.1"/>
    </source>
</evidence>
<evidence type="ECO:0000313" key="4">
    <source>
        <dbReference type="Proteomes" id="UP001500967"/>
    </source>
</evidence>
<keyword evidence="1" id="KW-0812">Transmembrane</keyword>
<feature type="domain" description="Low molecular weight protein antigen 6 PH" evidence="2">
    <location>
        <begin position="43"/>
        <end position="100"/>
    </location>
</feature>
<keyword evidence="4" id="KW-1185">Reference proteome</keyword>
<protein>
    <recommendedName>
        <fullName evidence="2">Low molecular weight protein antigen 6 PH domain-containing protein</fullName>
    </recommendedName>
</protein>
<gene>
    <name evidence="3" type="ORF">GCM10009539_25150</name>
</gene>
<accession>A0ABN0U4V1</accession>
<sequence length="171" mass="19474">MALYLALAVGGIAALVYRQDWSTLVYTAVWTIGLLLIWAWREVVVNADGIRLSWFEQRRLKLPARLVPWDQVESVEKFDHSRTHVHIRLVDGRTVPLLGLPGERSEAVAVLGTKPVRARRVASIKNDRTPTERQVDAELRQRAAALAAERDELKRISEGIPRVPRQLRRSE</sequence>
<dbReference type="Pfam" id="PF10756">
    <property type="entry name" value="bPH_6"/>
    <property type="match status" value="1"/>
</dbReference>
<reference evidence="3 4" key="1">
    <citation type="journal article" date="2019" name="Int. J. Syst. Evol. Microbiol.">
        <title>The Global Catalogue of Microorganisms (GCM) 10K type strain sequencing project: providing services to taxonomists for standard genome sequencing and annotation.</title>
        <authorList>
            <consortium name="The Broad Institute Genomics Platform"/>
            <consortium name="The Broad Institute Genome Sequencing Center for Infectious Disease"/>
            <person name="Wu L."/>
            <person name="Ma J."/>
        </authorList>
    </citation>
    <scope>NUCLEOTIDE SEQUENCE [LARGE SCALE GENOMIC DNA]</scope>
    <source>
        <strain evidence="3 4">JCM 10425</strain>
    </source>
</reference>
<evidence type="ECO:0000256" key="1">
    <source>
        <dbReference type="SAM" id="Phobius"/>
    </source>
</evidence>
<dbReference type="EMBL" id="BAAAGX010000009">
    <property type="protein sequence ID" value="GAA0238796.1"/>
    <property type="molecule type" value="Genomic_DNA"/>
</dbReference>
<organism evidence="3 4">
    <name type="scientific">Cryptosporangium japonicum</name>
    <dbReference type="NCBI Taxonomy" id="80872"/>
    <lineage>
        <taxon>Bacteria</taxon>
        <taxon>Bacillati</taxon>
        <taxon>Actinomycetota</taxon>
        <taxon>Actinomycetes</taxon>
        <taxon>Cryptosporangiales</taxon>
        <taxon>Cryptosporangiaceae</taxon>
        <taxon>Cryptosporangium</taxon>
    </lineage>
</organism>
<name>A0ABN0U4V1_9ACTN</name>
<dbReference type="Proteomes" id="UP001500967">
    <property type="component" value="Unassembled WGS sequence"/>
</dbReference>
<proteinExistence type="predicted"/>
<keyword evidence="1" id="KW-1133">Transmembrane helix</keyword>
<dbReference type="InterPro" id="IPR019692">
    <property type="entry name" value="CFP-6_PH"/>
</dbReference>
<comment type="caution">
    <text evidence="3">The sequence shown here is derived from an EMBL/GenBank/DDBJ whole genome shotgun (WGS) entry which is preliminary data.</text>
</comment>
<evidence type="ECO:0000259" key="2">
    <source>
        <dbReference type="Pfam" id="PF10756"/>
    </source>
</evidence>